<keyword evidence="5" id="KW-0472">Membrane</keyword>
<evidence type="ECO:0000256" key="4">
    <source>
        <dbReference type="ARBA" id="ARBA00022859"/>
    </source>
</evidence>
<dbReference type="SMART" id="SM00406">
    <property type="entry name" value="IGv"/>
    <property type="match status" value="2"/>
</dbReference>
<dbReference type="InterPro" id="IPR013783">
    <property type="entry name" value="Ig-like_fold"/>
</dbReference>
<keyword evidence="10" id="KW-1185">Reference proteome</keyword>
<dbReference type="Ensembl" id="ENSNMLT00000013213.1">
    <property type="protein sequence ID" value="ENSNMLP00000011686.1"/>
    <property type="gene ID" value="ENSNMLG00000007991.1"/>
</dbReference>
<name>A0A8C6SXX0_9GOBI</name>
<dbReference type="GO" id="GO:0009617">
    <property type="term" value="P:response to bacterium"/>
    <property type="evidence" value="ECO:0007669"/>
    <property type="project" value="TreeGrafter"/>
</dbReference>
<evidence type="ECO:0000256" key="3">
    <source>
        <dbReference type="ARBA" id="ARBA00022729"/>
    </source>
</evidence>
<evidence type="ECO:0000256" key="7">
    <source>
        <dbReference type="ARBA" id="ARBA00023180"/>
    </source>
</evidence>
<keyword evidence="6" id="KW-1015">Disulfide bond</keyword>
<dbReference type="GO" id="GO:0002376">
    <property type="term" value="P:immune system process"/>
    <property type="evidence" value="ECO:0007669"/>
    <property type="project" value="UniProtKB-KW"/>
</dbReference>
<evidence type="ECO:0000313" key="10">
    <source>
        <dbReference type="Proteomes" id="UP000694523"/>
    </source>
</evidence>
<evidence type="ECO:0000259" key="8">
    <source>
        <dbReference type="PROSITE" id="PS50835"/>
    </source>
</evidence>
<feature type="domain" description="Ig-like" evidence="8">
    <location>
        <begin position="18"/>
        <end position="123"/>
    </location>
</feature>
<reference evidence="9" key="1">
    <citation type="submission" date="2025-08" db="UniProtKB">
        <authorList>
            <consortium name="Ensembl"/>
        </authorList>
    </citation>
    <scope>IDENTIFICATION</scope>
</reference>
<dbReference type="InterPro" id="IPR036179">
    <property type="entry name" value="Ig-like_dom_sf"/>
</dbReference>
<keyword evidence="3" id="KW-0732">Signal</keyword>
<evidence type="ECO:0000256" key="2">
    <source>
        <dbReference type="ARBA" id="ARBA00022475"/>
    </source>
</evidence>
<evidence type="ECO:0000256" key="1">
    <source>
        <dbReference type="ARBA" id="ARBA00004236"/>
    </source>
</evidence>
<dbReference type="GO" id="GO:0005886">
    <property type="term" value="C:plasma membrane"/>
    <property type="evidence" value="ECO:0007669"/>
    <property type="project" value="UniProtKB-SubCell"/>
</dbReference>
<dbReference type="Gene3D" id="2.60.40.10">
    <property type="entry name" value="Immunoglobulins"/>
    <property type="match status" value="2"/>
</dbReference>
<dbReference type="Pfam" id="PF07686">
    <property type="entry name" value="V-set"/>
    <property type="match status" value="2"/>
</dbReference>
<dbReference type="SUPFAM" id="SSF48726">
    <property type="entry name" value="Immunoglobulin"/>
    <property type="match status" value="2"/>
</dbReference>
<feature type="domain" description="Ig-like" evidence="8">
    <location>
        <begin position="130"/>
        <end position="234"/>
    </location>
</feature>
<dbReference type="Proteomes" id="UP000694523">
    <property type="component" value="Unplaced"/>
</dbReference>
<dbReference type="InterPro" id="IPR007110">
    <property type="entry name" value="Ig-like_dom"/>
</dbReference>
<keyword evidence="4" id="KW-0391">Immunity</keyword>
<proteinExistence type="predicted"/>
<dbReference type="PROSITE" id="PS50835">
    <property type="entry name" value="IG_LIKE"/>
    <property type="match status" value="2"/>
</dbReference>
<keyword evidence="7" id="KW-0325">Glycoprotein</keyword>
<dbReference type="SMART" id="SM00409">
    <property type="entry name" value="IG"/>
    <property type="match status" value="2"/>
</dbReference>
<evidence type="ECO:0000256" key="6">
    <source>
        <dbReference type="ARBA" id="ARBA00023157"/>
    </source>
</evidence>
<dbReference type="InterPro" id="IPR013106">
    <property type="entry name" value="Ig_V-set"/>
</dbReference>
<organism evidence="9 10">
    <name type="scientific">Neogobius melanostomus</name>
    <name type="common">round goby</name>
    <dbReference type="NCBI Taxonomy" id="47308"/>
    <lineage>
        <taxon>Eukaryota</taxon>
        <taxon>Metazoa</taxon>
        <taxon>Chordata</taxon>
        <taxon>Craniata</taxon>
        <taxon>Vertebrata</taxon>
        <taxon>Euteleostomi</taxon>
        <taxon>Actinopterygii</taxon>
        <taxon>Neopterygii</taxon>
        <taxon>Teleostei</taxon>
        <taxon>Neoteleostei</taxon>
        <taxon>Acanthomorphata</taxon>
        <taxon>Gobiaria</taxon>
        <taxon>Gobiiformes</taxon>
        <taxon>Gobioidei</taxon>
        <taxon>Gobiidae</taxon>
        <taxon>Benthophilinae</taxon>
        <taxon>Neogobiini</taxon>
        <taxon>Neogobius</taxon>
    </lineage>
</organism>
<sequence length="322" mass="35758">MYLLIFLHFDAVHASRPPRRKAVSVTVEIGDALTLQCPHEFQIYKYYWYKQSLGALPRLVSNIYLGADSQGLENEFRADARFKLGVEKDRNHLNISDIRPSDSATYFCTTSSSMNFEFVQSVTVFVKGAAMVVRQAPLEDVQPGRPAVLKCSVHTGSCEELPRVHWFRESEESAAGVLYSHGGDDRCEETTDRPTNSCVYSLPIHNVSSEQTGTYYCAVAACGQVLFGNGTKLSVEAWKASSEILYILTGALMLTTSLLFSVTFCLCCKNSAESHERGSASSTKAKGSPKVVRYAAIEQVTENGRRPMDETWSECTYFSVDQ</sequence>
<dbReference type="InterPro" id="IPR003598">
    <property type="entry name" value="Ig_sub2"/>
</dbReference>
<dbReference type="InterPro" id="IPR003599">
    <property type="entry name" value="Ig_sub"/>
</dbReference>
<evidence type="ECO:0000313" key="9">
    <source>
        <dbReference type="Ensembl" id="ENSNMLP00000011686.1"/>
    </source>
</evidence>
<comment type="subcellular location">
    <subcellularLocation>
        <location evidence="1">Cell membrane</location>
    </subcellularLocation>
</comment>
<accession>A0A8C6SXX0</accession>
<dbReference type="SMART" id="SM00408">
    <property type="entry name" value="IGc2"/>
    <property type="match status" value="1"/>
</dbReference>
<dbReference type="InterPro" id="IPR052051">
    <property type="entry name" value="TCR_complex_component"/>
</dbReference>
<evidence type="ECO:0000256" key="5">
    <source>
        <dbReference type="ARBA" id="ARBA00023136"/>
    </source>
</evidence>
<reference evidence="9" key="2">
    <citation type="submission" date="2025-09" db="UniProtKB">
        <authorList>
            <consortium name="Ensembl"/>
        </authorList>
    </citation>
    <scope>IDENTIFICATION</scope>
</reference>
<dbReference type="CDD" id="cd00099">
    <property type="entry name" value="IgV"/>
    <property type="match status" value="2"/>
</dbReference>
<dbReference type="PANTHER" id="PTHR19433">
    <property type="entry name" value="T-CELL RECEPTOR ALPHA CHAIN V REGION-RELATED"/>
    <property type="match status" value="1"/>
</dbReference>
<dbReference type="AlphaFoldDB" id="A0A8C6SXX0"/>
<keyword evidence="2" id="KW-1003">Cell membrane</keyword>
<protein>
    <recommendedName>
        <fullName evidence="8">Ig-like domain-containing protein</fullName>
    </recommendedName>
</protein>